<comment type="similarity">
    <text evidence="1 2">Belongs to the phD/YefM antitoxin family.</text>
</comment>
<dbReference type="Pfam" id="PF02604">
    <property type="entry name" value="PhdYeFM_antitox"/>
    <property type="match status" value="1"/>
</dbReference>
<comment type="caution">
    <text evidence="3">The sequence shown here is derived from an EMBL/GenBank/DDBJ whole genome shotgun (WGS) entry which is preliminary data.</text>
</comment>
<dbReference type="EMBL" id="JACT01000004">
    <property type="protein sequence ID" value="KMS53907.1"/>
    <property type="molecule type" value="Genomic_DNA"/>
</dbReference>
<dbReference type="PATRIC" id="fig|1420583.3.peg.3201"/>
<keyword evidence="4" id="KW-1185">Reference proteome</keyword>
<evidence type="ECO:0000313" key="3">
    <source>
        <dbReference type="EMBL" id="KMS53907.1"/>
    </source>
</evidence>
<proteinExistence type="inferred from homology"/>
<dbReference type="InterPro" id="IPR006442">
    <property type="entry name" value="Antitoxin_Phd/YefM"/>
</dbReference>
<dbReference type="AlphaFoldDB" id="A0A0J7XQC3"/>
<organism evidence="3 4">
    <name type="scientific">Sphingobium cupriresistens LL01</name>
    <dbReference type="NCBI Taxonomy" id="1420583"/>
    <lineage>
        <taxon>Bacteria</taxon>
        <taxon>Pseudomonadati</taxon>
        <taxon>Pseudomonadota</taxon>
        <taxon>Alphaproteobacteria</taxon>
        <taxon>Sphingomonadales</taxon>
        <taxon>Sphingomonadaceae</taxon>
        <taxon>Sphingobium</taxon>
    </lineage>
</organism>
<accession>A0A0J7XQC3</accession>
<dbReference type="Gene3D" id="3.40.1620.10">
    <property type="entry name" value="YefM-like domain"/>
    <property type="match status" value="1"/>
</dbReference>
<protein>
    <recommendedName>
        <fullName evidence="2">Antitoxin</fullName>
    </recommendedName>
</protein>
<evidence type="ECO:0000313" key="4">
    <source>
        <dbReference type="Proteomes" id="UP000052232"/>
    </source>
</evidence>
<evidence type="ECO:0000256" key="1">
    <source>
        <dbReference type="ARBA" id="ARBA00009981"/>
    </source>
</evidence>
<dbReference type="NCBIfam" id="TIGR01552">
    <property type="entry name" value="phd_fam"/>
    <property type="match status" value="1"/>
</dbReference>
<sequence>MKTMSAREAKNGFGLMIDTARASPVLIEKHGRGVVVVLAVEEYERLKAKEAGTPAQ</sequence>
<reference evidence="3 4" key="1">
    <citation type="journal article" date="2015" name="G3 (Bethesda)">
        <title>Insights into Ongoing Evolution of the Hexachlorocyclohexane Catabolic Pathway from Comparative Genomics of Ten Sphingomonadaceae Strains.</title>
        <authorList>
            <person name="Pearce S.L."/>
            <person name="Oakeshott J.G."/>
            <person name="Pandey G."/>
        </authorList>
    </citation>
    <scope>NUCLEOTIDE SEQUENCE [LARGE SCALE GENOMIC DNA]</scope>
    <source>
        <strain evidence="3 4">LL01</strain>
    </source>
</reference>
<gene>
    <name evidence="3" type="ORF">V473_16985</name>
</gene>
<name>A0A0J7XQC3_9SPHN</name>
<comment type="function">
    <text evidence="2">Antitoxin component of a type II toxin-antitoxin (TA) system.</text>
</comment>
<dbReference type="SUPFAM" id="SSF143120">
    <property type="entry name" value="YefM-like"/>
    <property type="match status" value="1"/>
</dbReference>
<evidence type="ECO:0000256" key="2">
    <source>
        <dbReference type="RuleBase" id="RU362080"/>
    </source>
</evidence>
<dbReference type="STRING" id="1420583.V473_16985"/>
<dbReference type="Proteomes" id="UP000052232">
    <property type="component" value="Unassembled WGS sequence"/>
</dbReference>
<dbReference type="InterPro" id="IPR036165">
    <property type="entry name" value="YefM-like_sf"/>
</dbReference>